<evidence type="ECO:0000256" key="4">
    <source>
        <dbReference type="ARBA" id="ARBA00022554"/>
    </source>
</evidence>
<feature type="domain" description="Amino acid transporter transmembrane" evidence="10">
    <location>
        <begin position="38"/>
        <end position="401"/>
    </location>
</feature>
<feature type="transmembrane region" description="Helical" evidence="9">
    <location>
        <begin position="162"/>
        <end position="178"/>
    </location>
</feature>
<dbReference type="FunCoup" id="A0A1Y2F2M9">
    <property type="interactions" value="261"/>
</dbReference>
<feature type="transmembrane region" description="Helical" evidence="9">
    <location>
        <begin position="118"/>
        <end position="142"/>
    </location>
</feature>
<dbReference type="PANTHER" id="PTHR22950">
    <property type="entry name" value="AMINO ACID TRANSPORTER"/>
    <property type="match status" value="1"/>
</dbReference>
<evidence type="ECO:0000256" key="6">
    <source>
        <dbReference type="ARBA" id="ARBA00022970"/>
    </source>
</evidence>
<organism evidence="11 12">
    <name type="scientific">Leucosporidium creatinivorum</name>
    <dbReference type="NCBI Taxonomy" id="106004"/>
    <lineage>
        <taxon>Eukaryota</taxon>
        <taxon>Fungi</taxon>
        <taxon>Dikarya</taxon>
        <taxon>Basidiomycota</taxon>
        <taxon>Pucciniomycotina</taxon>
        <taxon>Microbotryomycetes</taxon>
        <taxon>Leucosporidiales</taxon>
        <taxon>Leucosporidium</taxon>
    </lineage>
</organism>
<name>A0A1Y2F2M9_9BASI</name>
<keyword evidence="5 9" id="KW-0812">Transmembrane</keyword>
<dbReference type="AlphaFoldDB" id="A0A1Y2F2M9"/>
<evidence type="ECO:0000256" key="7">
    <source>
        <dbReference type="ARBA" id="ARBA00022989"/>
    </source>
</evidence>
<comment type="subcellular location">
    <subcellularLocation>
        <location evidence="1">Vacuole membrane</location>
        <topology evidence="1">Multi-pass membrane protein</topology>
    </subcellularLocation>
</comment>
<evidence type="ECO:0000256" key="5">
    <source>
        <dbReference type="ARBA" id="ARBA00022692"/>
    </source>
</evidence>
<reference evidence="11 12" key="1">
    <citation type="submission" date="2016-07" db="EMBL/GenBank/DDBJ databases">
        <title>Pervasive Adenine N6-methylation of Active Genes in Fungi.</title>
        <authorList>
            <consortium name="DOE Joint Genome Institute"/>
            <person name="Mondo S.J."/>
            <person name="Dannebaum R.O."/>
            <person name="Kuo R.C."/>
            <person name="Labutti K."/>
            <person name="Haridas S."/>
            <person name="Kuo A."/>
            <person name="Salamov A."/>
            <person name="Ahrendt S.R."/>
            <person name="Lipzen A."/>
            <person name="Sullivan W."/>
            <person name="Andreopoulos W.B."/>
            <person name="Clum A."/>
            <person name="Lindquist E."/>
            <person name="Daum C."/>
            <person name="Ramamoorthy G.K."/>
            <person name="Gryganskyi A."/>
            <person name="Culley D."/>
            <person name="Magnuson J.K."/>
            <person name="James T.Y."/>
            <person name="O'Malley M.A."/>
            <person name="Stajich J.E."/>
            <person name="Spatafora J.W."/>
            <person name="Visel A."/>
            <person name="Grigoriev I.V."/>
        </authorList>
    </citation>
    <scope>NUCLEOTIDE SEQUENCE [LARGE SCALE GENOMIC DNA]</scope>
    <source>
        <strain evidence="11 12">62-1032</strain>
    </source>
</reference>
<feature type="transmembrane region" description="Helical" evidence="9">
    <location>
        <begin position="41"/>
        <end position="63"/>
    </location>
</feature>
<keyword evidence="12" id="KW-1185">Reference proteome</keyword>
<dbReference type="PANTHER" id="PTHR22950:SF678">
    <property type="entry name" value="VACUOLAR AMINO ACID TRANSPORTER 5-RELATED"/>
    <property type="match status" value="1"/>
</dbReference>
<feature type="transmembrane region" description="Helical" evidence="9">
    <location>
        <begin position="262"/>
        <end position="285"/>
    </location>
</feature>
<evidence type="ECO:0000313" key="12">
    <source>
        <dbReference type="Proteomes" id="UP000193467"/>
    </source>
</evidence>
<evidence type="ECO:0000256" key="1">
    <source>
        <dbReference type="ARBA" id="ARBA00004128"/>
    </source>
</evidence>
<evidence type="ECO:0000256" key="9">
    <source>
        <dbReference type="SAM" id="Phobius"/>
    </source>
</evidence>
<keyword evidence="6" id="KW-0029">Amino-acid transport</keyword>
<feature type="transmembrane region" description="Helical" evidence="9">
    <location>
        <begin position="69"/>
        <end position="90"/>
    </location>
</feature>
<dbReference type="InterPro" id="IPR013057">
    <property type="entry name" value="AA_transpt_TM"/>
</dbReference>
<dbReference type="GO" id="GO:0000329">
    <property type="term" value="C:fungal-type vacuole membrane"/>
    <property type="evidence" value="ECO:0007669"/>
    <property type="project" value="TreeGrafter"/>
</dbReference>
<feature type="transmembrane region" description="Helical" evidence="9">
    <location>
        <begin position="185"/>
        <end position="203"/>
    </location>
</feature>
<dbReference type="GO" id="GO:0061459">
    <property type="term" value="F:L-arginine transmembrane transporter activity"/>
    <property type="evidence" value="ECO:0007669"/>
    <property type="project" value="TreeGrafter"/>
</dbReference>
<comment type="similarity">
    <text evidence="2">Belongs to the amino acid/polyamine transporter 2 family.</text>
</comment>
<dbReference type="OrthoDB" id="438545at2759"/>
<feature type="transmembrane region" description="Helical" evidence="9">
    <location>
        <begin position="357"/>
        <end position="375"/>
    </location>
</feature>
<keyword evidence="8 9" id="KW-0472">Membrane</keyword>
<dbReference type="GO" id="GO:0015189">
    <property type="term" value="F:L-lysine transmembrane transporter activity"/>
    <property type="evidence" value="ECO:0007669"/>
    <property type="project" value="TreeGrafter"/>
</dbReference>
<dbReference type="GO" id="GO:0005313">
    <property type="term" value="F:L-glutamate transmembrane transporter activity"/>
    <property type="evidence" value="ECO:0007669"/>
    <property type="project" value="TreeGrafter"/>
</dbReference>
<gene>
    <name evidence="11" type="ORF">BCR35DRAFT_266991</name>
</gene>
<keyword evidence="4" id="KW-0926">Vacuole</keyword>
<feature type="transmembrane region" description="Helical" evidence="9">
    <location>
        <begin position="297"/>
        <end position="318"/>
    </location>
</feature>
<comment type="caution">
    <text evidence="11">The sequence shown here is derived from an EMBL/GenBank/DDBJ whole genome shotgun (WGS) entry which is preliminary data.</text>
</comment>
<dbReference type="GO" id="GO:0015194">
    <property type="term" value="F:L-serine transmembrane transporter activity"/>
    <property type="evidence" value="ECO:0007669"/>
    <property type="project" value="TreeGrafter"/>
</dbReference>
<dbReference type="InParanoid" id="A0A1Y2F2M9"/>
<evidence type="ECO:0000313" key="11">
    <source>
        <dbReference type="EMBL" id="ORY78103.1"/>
    </source>
</evidence>
<dbReference type="STRING" id="106004.A0A1Y2F2M9"/>
<dbReference type="GO" id="GO:0005290">
    <property type="term" value="F:L-histidine transmembrane transporter activity"/>
    <property type="evidence" value="ECO:0007669"/>
    <property type="project" value="TreeGrafter"/>
</dbReference>
<dbReference type="EMBL" id="MCGR01000030">
    <property type="protein sequence ID" value="ORY78103.1"/>
    <property type="molecule type" value="Genomic_DNA"/>
</dbReference>
<proteinExistence type="inferred from homology"/>
<dbReference type="Proteomes" id="UP000193467">
    <property type="component" value="Unassembled WGS sequence"/>
</dbReference>
<dbReference type="Pfam" id="PF01490">
    <property type="entry name" value="Aa_trans"/>
    <property type="match status" value="1"/>
</dbReference>
<evidence type="ECO:0000256" key="8">
    <source>
        <dbReference type="ARBA" id="ARBA00023136"/>
    </source>
</evidence>
<protein>
    <submittedName>
        <fullName evidence="11">AAAP amino acid transporter</fullName>
    </submittedName>
</protein>
<sequence length="408" mass="43577">MSPRSAPTAAFAEIDDESPLLEGVEREEVHTGKQREGGGSILSLSAGLTNTLVGTGCLALPHAFASGGLIPGVLTVLWCGATSAFGLYLLTRSATRAPHRAASFAELSKLTYPKLGRVFDAAIALKCIGVSCSYLIVIGSLAPRVVYSFDSSAPEWLLDRRLWILVAMTLLCPLAFLRKFDSLKVISYISLCTVANLVFVVIYKSVINTSGLPPKGPVDLVALGPKFVSSLPVQIFAFTCAQNIFPVYNELRANTQERLNEVIGFSIGSAAIVYEILGVLGYLTFGSLVGSNIIEMYPHSLLVSICQLGLVILVLFSYPLQLFPARASLDKVLFPPSEDDHPSAGDHATPDIPLGRFIVESAFILCTTFTIAMFVSSLEVVLGFVGATGSTAISFILPAVFCESPFLV</sequence>
<dbReference type="GO" id="GO:0005302">
    <property type="term" value="F:L-tyrosine transmembrane transporter activity"/>
    <property type="evidence" value="ECO:0007669"/>
    <property type="project" value="TreeGrafter"/>
</dbReference>
<accession>A0A1Y2F2M9</accession>
<evidence type="ECO:0000259" key="10">
    <source>
        <dbReference type="Pfam" id="PF01490"/>
    </source>
</evidence>
<keyword evidence="7 9" id="KW-1133">Transmembrane helix</keyword>
<evidence type="ECO:0000256" key="3">
    <source>
        <dbReference type="ARBA" id="ARBA00022448"/>
    </source>
</evidence>
<feature type="transmembrane region" description="Helical" evidence="9">
    <location>
        <begin position="381"/>
        <end position="402"/>
    </location>
</feature>
<keyword evidence="3" id="KW-0813">Transport</keyword>
<evidence type="ECO:0000256" key="2">
    <source>
        <dbReference type="ARBA" id="ARBA00008066"/>
    </source>
</evidence>